<dbReference type="InterPro" id="IPR019650">
    <property type="entry name" value="DUF2513"/>
</dbReference>
<evidence type="ECO:0000313" key="2">
    <source>
        <dbReference type="Proteomes" id="UP000239731"/>
    </source>
</evidence>
<dbReference type="RefSeq" id="WP_106118263.1">
    <property type="nucleotide sequence ID" value="NZ_PVUH01000013.1"/>
</dbReference>
<proteinExistence type="predicted"/>
<comment type="caution">
    <text evidence="1">The sequence shown here is derived from an EMBL/GenBank/DDBJ whole genome shotgun (WGS) entry which is preliminary data.</text>
</comment>
<reference evidence="1 2" key="1">
    <citation type="submission" date="2018-03" db="EMBL/GenBank/DDBJ databases">
        <title>Blue discolouration in mozzarella cheese caused by Pseudomonas fluorescens.</title>
        <authorList>
            <person name="Chiesa F."/>
            <person name="Dalmasso A."/>
            <person name="Lomonaco S."/>
        </authorList>
    </citation>
    <scope>NUCLEOTIDE SEQUENCE [LARGE SCALE GENOMIC DNA]</scope>
    <source>
        <strain evidence="1 2">11293</strain>
    </source>
</reference>
<protein>
    <recommendedName>
        <fullName evidence="3">DUF2513 domain-containing protein</fullName>
    </recommendedName>
</protein>
<dbReference type="EMBL" id="PVUH01000013">
    <property type="protein sequence ID" value="PRW89923.1"/>
    <property type="molecule type" value="Genomic_DNA"/>
</dbReference>
<evidence type="ECO:0008006" key="3">
    <source>
        <dbReference type="Google" id="ProtNLM"/>
    </source>
</evidence>
<evidence type="ECO:0000313" key="1">
    <source>
        <dbReference type="EMBL" id="PRW89923.1"/>
    </source>
</evidence>
<sequence length="85" mass="9512">MKRDKELALRMLQVVQENADTEGMDLAHLRGALPGRHGVWTAEMIYHLGLLVEAGYLSKKAATDIDPTTVQLTWAGHDLIEQLMK</sequence>
<dbReference type="Pfam" id="PF10711">
    <property type="entry name" value="DUF2513"/>
    <property type="match status" value="1"/>
</dbReference>
<dbReference type="Proteomes" id="UP000239731">
    <property type="component" value="Unassembled WGS sequence"/>
</dbReference>
<organism evidence="1 2">
    <name type="scientific">Pseudomonas fluorescens</name>
    <dbReference type="NCBI Taxonomy" id="294"/>
    <lineage>
        <taxon>Bacteria</taxon>
        <taxon>Pseudomonadati</taxon>
        <taxon>Pseudomonadota</taxon>
        <taxon>Gammaproteobacteria</taxon>
        <taxon>Pseudomonadales</taxon>
        <taxon>Pseudomonadaceae</taxon>
        <taxon>Pseudomonas</taxon>
    </lineage>
</organism>
<name>A0A2T0I3M2_PSEFL</name>
<accession>A0A2T0I3M2</accession>
<gene>
    <name evidence="1" type="ORF">C7A10_19470</name>
</gene>
<dbReference type="AlphaFoldDB" id="A0A2T0I3M2"/>